<evidence type="ECO:0000256" key="6">
    <source>
        <dbReference type="ARBA" id="ARBA00039155"/>
    </source>
</evidence>
<dbReference type="SUPFAM" id="SSF53474">
    <property type="entry name" value="alpha/beta-Hydrolases"/>
    <property type="match status" value="1"/>
</dbReference>
<evidence type="ECO:0000259" key="7">
    <source>
        <dbReference type="Pfam" id="PF00135"/>
    </source>
</evidence>
<dbReference type="GO" id="GO:0106435">
    <property type="term" value="F:carboxylesterase activity"/>
    <property type="evidence" value="ECO:0007669"/>
    <property type="project" value="UniProtKB-EC"/>
</dbReference>
<dbReference type="PANTHER" id="PTHR43142:SF1">
    <property type="entry name" value="CARBOXYLIC ESTER HYDROLASE"/>
    <property type="match status" value="1"/>
</dbReference>
<comment type="similarity">
    <text evidence="1">Belongs to the type-B carboxylesterase/lipase family.</text>
</comment>
<dbReference type="AlphaFoldDB" id="A0A0S1W6B7"/>
<keyword evidence="4" id="KW-1015">Disulfide bond</keyword>
<evidence type="ECO:0000256" key="3">
    <source>
        <dbReference type="ARBA" id="ARBA00022801"/>
    </source>
</evidence>
<organism evidence="8">
    <name type="scientific">Bactrocera dorsalis</name>
    <name type="common">Oriental fruit fly</name>
    <name type="synonym">Dacus dorsalis</name>
    <dbReference type="NCBI Taxonomy" id="27457"/>
    <lineage>
        <taxon>Eukaryota</taxon>
        <taxon>Metazoa</taxon>
        <taxon>Ecdysozoa</taxon>
        <taxon>Arthropoda</taxon>
        <taxon>Hexapoda</taxon>
        <taxon>Insecta</taxon>
        <taxon>Pterygota</taxon>
        <taxon>Neoptera</taxon>
        <taxon>Endopterygota</taxon>
        <taxon>Diptera</taxon>
        <taxon>Brachycera</taxon>
        <taxon>Muscomorpha</taxon>
        <taxon>Tephritoidea</taxon>
        <taxon>Tephritidae</taxon>
        <taxon>Bactrocera</taxon>
        <taxon>Bactrocera</taxon>
    </lineage>
</organism>
<evidence type="ECO:0000256" key="2">
    <source>
        <dbReference type="ARBA" id="ARBA00022487"/>
    </source>
</evidence>
<keyword evidence="3 8" id="KW-0378">Hydrolase</keyword>
<evidence type="ECO:0000256" key="5">
    <source>
        <dbReference type="ARBA" id="ARBA00023180"/>
    </source>
</evidence>
<evidence type="ECO:0000256" key="4">
    <source>
        <dbReference type="ARBA" id="ARBA00023157"/>
    </source>
</evidence>
<keyword evidence="5" id="KW-0325">Glycoprotein</keyword>
<evidence type="ECO:0000313" key="8">
    <source>
        <dbReference type="EMBL" id="ALM59082.1"/>
    </source>
</evidence>
<accession>A0A0S1W6B7</accession>
<feature type="domain" description="Carboxylesterase type B" evidence="7">
    <location>
        <begin position="11"/>
        <end position="518"/>
    </location>
</feature>
<reference evidence="8" key="1">
    <citation type="submission" date="2015-06" db="EMBL/GenBank/DDBJ databases">
        <title>cDNA cloning and sequence analysis of a carboxylesterase.</title>
        <authorList>
            <person name="Wang L."/>
        </authorList>
    </citation>
    <scope>NUCLEOTIDE SEQUENCE</scope>
</reference>
<keyword evidence="2" id="KW-0719">Serine esterase</keyword>
<dbReference type="PANTHER" id="PTHR43142">
    <property type="entry name" value="CARBOXYLIC ESTER HYDROLASE"/>
    <property type="match status" value="1"/>
</dbReference>
<evidence type="ECO:0000256" key="1">
    <source>
        <dbReference type="ARBA" id="ARBA00005964"/>
    </source>
</evidence>
<dbReference type="Gene3D" id="3.40.50.1820">
    <property type="entry name" value="alpha/beta hydrolase"/>
    <property type="match status" value="1"/>
</dbReference>
<dbReference type="OrthoDB" id="19653at2759"/>
<protein>
    <recommendedName>
        <fullName evidence="6">carboxylesterase</fullName>
        <ecNumber evidence="6">3.1.1.1</ecNumber>
    </recommendedName>
</protein>
<sequence length="544" mass="62027">MTAYIDENTKQPIISTTHGQVRGQLRDTVYGDQYYCFDGIPYAKPPLGELRFKSPQSVDHWEGVRDCTEIAPKCIQYNHYTDTVEGSEDCLYLNIYAKKLKSDKPLPVMVYIYGGGFTTGSASRLNWGPDYFMMRDVIFVTVGYRVGALGFLSFPEPELQVSGNAGLKDIVAALKWLKINYHNFNGDADNITLFGHSAGSAATHILMMAPQCEGLFHKAILMSGTVIHIREIPNLQLRFAKHVGYEGSEDNESILKYLYGLEAKKLTNVDFLTKEEKERNLSYLFFPTIENANTVDAIITKDPFEAFAETTAWSHRMPLMLGGTSLESLLSYKFYTTTPELYDILNLHPEYVLSSEIIRKCDLLTQKALAKKLIKLHVGNEVMDKENALSLIKLASYGSYYHPMHRYMCARLQRAIAPTYLYRFDFDSPDFNLYRIKKCGRNVRGVAHVDDLSYIFYMPESFKLARDSAEFRTIEYMLDLFTTFAATSDPNVTSIKPTVWEPLSAFGEHKCLNISNEISFVDWPESEICKIYDVYYKEAGVKLF</sequence>
<dbReference type="EC" id="3.1.1.1" evidence="6"/>
<proteinExistence type="evidence at transcript level"/>
<dbReference type="EMBL" id="KT036433">
    <property type="protein sequence ID" value="ALM59082.1"/>
    <property type="molecule type" value="mRNA"/>
</dbReference>
<dbReference type="ESTHER" id="bacdo-a0a034w7m1">
    <property type="family name" value="Carb_B_Arthropoda"/>
</dbReference>
<dbReference type="Pfam" id="PF00135">
    <property type="entry name" value="COesterase"/>
    <property type="match status" value="1"/>
</dbReference>
<name>A0A0S1W6B7_BACDO</name>
<dbReference type="InterPro" id="IPR029058">
    <property type="entry name" value="AB_hydrolase_fold"/>
</dbReference>
<dbReference type="InterPro" id="IPR002018">
    <property type="entry name" value="CarbesteraseB"/>
</dbReference>